<feature type="compositionally biased region" description="Acidic residues" evidence="1">
    <location>
        <begin position="399"/>
        <end position="411"/>
    </location>
</feature>
<gene>
    <name evidence="2" type="ORF">GTHE00462_LOCUS22239</name>
</gene>
<evidence type="ECO:0000313" key="2">
    <source>
        <dbReference type="EMBL" id="CAE2312525.1"/>
    </source>
</evidence>
<name>A0A7S4L2A2_GUITH</name>
<dbReference type="InterPro" id="IPR006461">
    <property type="entry name" value="PLAC_motif_containing"/>
</dbReference>
<feature type="compositionally biased region" description="Basic residues" evidence="1">
    <location>
        <begin position="382"/>
        <end position="395"/>
    </location>
</feature>
<protein>
    <recommendedName>
        <fullName evidence="3">PLAC8 family protein</fullName>
    </recommendedName>
</protein>
<dbReference type="NCBIfam" id="TIGR01571">
    <property type="entry name" value="A_thal_Cys_rich"/>
    <property type="match status" value="2"/>
</dbReference>
<dbReference type="PANTHER" id="PTHR15907">
    <property type="entry name" value="DUF614 FAMILY PROTEIN-RELATED"/>
    <property type="match status" value="1"/>
</dbReference>
<dbReference type="AlphaFoldDB" id="A0A7S4L2A2"/>
<sequence length="494" mass="55280">MKTISSGGEFQQVPYSDGLVYNTRTKKTTHEQAFFKLGGKSPPAPNIRLICHDVFEGNDKREIVISGDMTWSDTLNVLHESYGRPTVFEYQNQFYKMERVDDEDKFLKFCILLENSALHNKEPSREVFVRFWDKKPATVQSPSDQMKNSMSGPVDTGEPWSSGLFSCSGGFLDLLQACFCPCLPYAAISASLGQSYRSSCLCRVFGSSPMTLLLRQKFRRTHQISERNSHDIVASCCCEPCALVQMQRHLKEKGSDDTNGKEDEESASHAWEAPLCCDIRDSQSCIRWLTACFCSPCVFGRVRNIMLQGDEKKINRTSCLLYFCCMCSPMLYGMIGGASRTQLRLDRSLSGSPCSDCLLHTFCSSCALYQEAVTVGIWPKRATSKKPKGQKSRKKDKAEEGEEEQEQEQEEVQEKGEKKQEDKEEKKEDGGEKGQGKEEQKGEDGKEEDKDGNVDRDAEGGEAGGVGDDSDRQEGEEAKKKAEQAPIDPDNIAV</sequence>
<organism evidence="2">
    <name type="scientific">Guillardia theta</name>
    <name type="common">Cryptophyte</name>
    <name type="synonym">Cryptomonas phi</name>
    <dbReference type="NCBI Taxonomy" id="55529"/>
    <lineage>
        <taxon>Eukaryota</taxon>
        <taxon>Cryptophyceae</taxon>
        <taxon>Pyrenomonadales</taxon>
        <taxon>Geminigeraceae</taxon>
        <taxon>Guillardia</taxon>
    </lineage>
</organism>
<evidence type="ECO:0008006" key="3">
    <source>
        <dbReference type="Google" id="ProtNLM"/>
    </source>
</evidence>
<feature type="compositionally biased region" description="Basic and acidic residues" evidence="1">
    <location>
        <begin position="469"/>
        <end position="483"/>
    </location>
</feature>
<dbReference type="EMBL" id="HBKN01028691">
    <property type="protein sequence ID" value="CAE2312525.1"/>
    <property type="molecule type" value="Transcribed_RNA"/>
</dbReference>
<reference evidence="2" key="1">
    <citation type="submission" date="2021-01" db="EMBL/GenBank/DDBJ databases">
        <authorList>
            <person name="Corre E."/>
            <person name="Pelletier E."/>
            <person name="Niang G."/>
            <person name="Scheremetjew M."/>
            <person name="Finn R."/>
            <person name="Kale V."/>
            <person name="Holt S."/>
            <person name="Cochrane G."/>
            <person name="Meng A."/>
            <person name="Brown T."/>
            <person name="Cohen L."/>
        </authorList>
    </citation>
    <scope>NUCLEOTIDE SEQUENCE</scope>
    <source>
        <strain evidence="2">CCMP 2712</strain>
    </source>
</reference>
<feature type="region of interest" description="Disordered" evidence="1">
    <location>
        <begin position="382"/>
        <end position="494"/>
    </location>
</feature>
<accession>A0A7S4L2A2</accession>
<dbReference type="Pfam" id="PF04749">
    <property type="entry name" value="PLAC8"/>
    <property type="match status" value="2"/>
</dbReference>
<feature type="compositionally biased region" description="Basic and acidic residues" evidence="1">
    <location>
        <begin position="412"/>
        <end position="459"/>
    </location>
</feature>
<proteinExistence type="predicted"/>
<evidence type="ECO:0000256" key="1">
    <source>
        <dbReference type="SAM" id="MobiDB-lite"/>
    </source>
</evidence>